<evidence type="ECO:0000256" key="4">
    <source>
        <dbReference type="ARBA" id="ARBA00011245"/>
    </source>
</evidence>
<evidence type="ECO:0000313" key="17">
    <source>
        <dbReference type="EMBL" id="TSJ73144.1"/>
    </source>
</evidence>
<dbReference type="Gene3D" id="2.60.120.200">
    <property type="match status" value="1"/>
</dbReference>
<evidence type="ECO:0000256" key="11">
    <source>
        <dbReference type="ARBA" id="ARBA00032230"/>
    </source>
</evidence>
<dbReference type="RefSeq" id="WP_144117792.1">
    <property type="nucleotide sequence ID" value="NZ_JACHGE010000008.1"/>
</dbReference>
<evidence type="ECO:0000313" key="18">
    <source>
        <dbReference type="Proteomes" id="UP000315145"/>
    </source>
</evidence>
<evidence type="ECO:0000256" key="3">
    <source>
        <dbReference type="ARBA" id="ARBA00007401"/>
    </source>
</evidence>
<evidence type="ECO:0000256" key="13">
    <source>
        <dbReference type="SAM" id="SignalP"/>
    </source>
</evidence>
<reference evidence="17 18" key="2">
    <citation type="submission" date="2019-07" db="EMBL/GenBank/DDBJ databases">
        <title>Algibacter marinivivus sp. nov., isolated from the surface of a marine red alga.</title>
        <authorList>
            <person name="Zhong X."/>
            <person name="Xu W."/>
            <person name="Zhang Y."/>
            <person name="Zhang Q."/>
            <person name="Du Z."/>
        </authorList>
    </citation>
    <scope>NUCLEOTIDE SEQUENCE [LARGE SCALE GENOMIC DNA]</scope>
    <source>
        <strain evidence="17 18">RU-4-M-4</strain>
    </source>
</reference>
<keyword evidence="6 13" id="KW-0732">Signal</keyword>
<organism evidence="16 19">
    <name type="scientific">Algibacter amylolyticus</name>
    <dbReference type="NCBI Taxonomy" id="1608400"/>
    <lineage>
        <taxon>Bacteria</taxon>
        <taxon>Pseudomonadati</taxon>
        <taxon>Bacteroidota</taxon>
        <taxon>Flavobacteriia</taxon>
        <taxon>Flavobacteriales</taxon>
        <taxon>Flavobacteriaceae</taxon>
        <taxon>Algibacter</taxon>
    </lineage>
</organism>
<dbReference type="Gene3D" id="2.60.120.260">
    <property type="entry name" value="Galactose-binding domain-like"/>
    <property type="match status" value="1"/>
</dbReference>
<dbReference type="FunFam" id="2.60.40.10:FF:000680">
    <property type="entry name" value="Beta-galactosidase"/>
    <property type="match status" value="1"/>
</dbReference>
<dbReference type="InterPro" id="IPR006101">
    <property type="entry name" value="Glyco_hydro_2"/>
</dbReference>
<dbReference type="Proteomes" id="UP000322315">
    <property type="component" value="Unassembled WGS sequence"/>
</dbReference>
<dbReference type="InterPro" id="IPR004199">
    <property type="entry name" value="B-gal_small/dom_5"/>
</dbReference>
<gene>
    <name evidence="16" type="ORF">F2B50_15245</name>
    <name evidence="17" type="ORF">FPF71_15245</name>
</gene>
<dbReference type="GO" id="GO:0009341">
    <property type="term" value="C:beta-galactosidase complex"/>
    <property type="evidence" value="ECO:0007669"/>
    <property type="project" value="InterPro"/>
</dbReference>
<comment type="similarity">
    <text evidence="3 12">Belongs to the glycosyl hydrolase 2 family.</text>
</comment>
<dbReference type="Gene3D" id="2.70.98.10">
    <property type="match status" value="1"/>
</dbReference>
<dbReference type="Pfam" id="PF02836">
    <property type="entry name" value="Glyco_hydro_2_C"/>
    <property type="match status" value="1"/>
</dbReference>
<evidence type="ECO:0000256" key="6">
    <source>
        <dbReference type="ARBA" id="ARBA00022729"/>
    </source>
</evidence>
<dbReference type="EC" id="3.2.1.23" evidence="5 12"/>
<dbReference type="InterPro" id="IPR017853">
    <property type="entry name" value="GH"/>
</dbReference>
<reference evidence="16" key="3">
    <citation type="submission" date="2019-09" db="EMBL/GenBank/DDBJ databases">
        <authorList>
            <person name="Zhang D.-C."/>
        </authorList>
    </citation>
    <scope>NUCLEOTIDE SEQUENCE</scope>
    <source>
        <strain evidence="16">RU-4-M-4</strain>
    </source>
</reference>
<dbReference type="EMBL" id="VWRS01000010">
    <property type="protein sequence ID" value="KAA5821860.1"/>
    <property type="molecule type" value="Genomic_DNA"/>
</dbReference>
<feature type="chain" id="PRO_5024297875" description="Beta-galactosidase" evidence="13">
    <location>
        <begin position="22"/>
        <end position="1252"/>
    </location>
</feature>
<dbReference type="Pfam" id="PF02837">
    <property type="entry name" value="Glyco_hydro_2_N"/>
    <property type="match status" value="1"/>
</dbReference>
<dbReference type="Gene3D" id="3.20.20.80">
    <property type="entry name" value="Glycosidases"/>
    <property type="match status" value="1"/>
</dbReference>
<dbReference type="SUPFAM" id="SSF74650">
    <property type="entry name" value="Galactose mutarotase-like"/>
    <property type="match status" value="1"/>
</dbReference>
<evidence type="ECO:0000256" key="12">
    <source>
        <dbReference type="RuleBase" id="RU361154"/>
    </source>
</evidence>
<dbReference type="Pfam" id="PF13385">
    <property type="entry name" value="Laminin_G_3"/>
    <property type="match status" value="1"/>
</dbReference>
<dbReference type="InterPro" id="IPR014718">
    <property type="entry name" value="GH-type_carb-bd"/>
</dbReference>
<evidence type="ECO:0000313" key="19">
    <source>
        <dbReference type="Proteomes" id="UP000322315"/>
    </source>
</evidence>
<dbReference type="SUPFAM" id="SSF49899">
    <property type="entry name" value="Concanavalin A-like lectins/glucanases"/>
    <property type="match status" value="1"/>
</dbReference>
<dbReference type="OrthoDB" id="9801077at2"/>
<dbReference type="InterPro" id="IPR050347">
    <property type="entry name" value="Bact_Beta-galactosidase"/>
</dbReference>
<evidence type="ECO:0000313" key="16">
    <source>
        <dbReference type="EMBL" id="KAA5821860.1"/>
    </source>
</evidence>
<proteinExistence type="inferred from homology"/>
<dbReference type="PANTHER" id="PTHR46323">
    <property type="entry name" value="BETA-GALACTOSIDASE"/>
    <property type="match status" value="1"/>
</dbReference>
<dbReference type="GO" id="GO:0005990">
    <property type="term" value="P:lactose catabolic process"/>
    <property type="evidence" value="ECO:0007669"/>
    <property type="project" value="TreeGrafter"/>
</dbReference>
<evidence type="ECO:0000256" key="10">
    <source>
        <dbReference type="ARBA" id="ARBA00023295"/>
    </source>
</evidence>
<dbReference type="InterPro" id="IPR006102">
    <property type="entry name" value="Ig-like_GH2"/>
</dbReference>
<dbReference type="InterPro" id="IPR032312">
    <property type="entry name" value="LacZ_4"/>
</dbReference>
<accession>A0A5M7AYZ3</accession>
<feature type="domain" description="LamG-like jellyroll fold" evidence="14">
    <location>
        <begin position="641"/>
        <end position="773"/>
    </location>
</feature>
<protein>
    <recommendedName>
        <fullName evidence="5 12">Beta-galactosidase</fullName>
        <ecNumber evidence="5 12">3.2.1.23</ecNumber>
    </recommendedName>
    <alternativeName>
        <fullName evidence="11 12">Lactase</fullName>
    </alternativeName>
</protein>
<dbReference type="SMART" id="SM01038">
    <property type="entry name" value="Bgal_small_N"/>
    <property type="match status" value="1"/>
</dbReference>
<reference evidence="16 19" key="1">
    <citation type="journal article" date="2015" name="Int. J. Syst. Evol. Microbiol.">
        <title>Algibacter amylolyticus sp. nov., isolated from intertidal sediment.</title>
        <authorList>
            <person name="Zhang D.C."/>
            <person name="Wu J."/>
            <person name="Neuner K."/>
            <person name="Yao J."/>
            <person name="Margesin R."/>
        </authorList>
    </citation>
    <scope>NUCLEOTIDE SEQUENCE [LARGE SCALE GENOMIC DNA]</scope>
    <source>
        <strain evidence="16 19">RU-4-M-4</strain>
    </source>
</reference>
<comment type="catalytic activity">
    <reaction evidence="1 12">
        <text>Hydrolysis of terminal non-reducing beta-D-galactose residues in beta-D-galactosides.</text>
        <dbReference type="EC" id="3.2.1.23"/>
    </reaction>
</comment>
<dbReference type="PANTHER" id="PTHR46323:SF2">
    <property type="entry name" value="BETA-GALACTOSIDASE"/>
    <property type="match status" value="1"/>
</dbReference>
<dbReference type="PRINTS" id="PR00132">
    <property type="entry name" value="GLHYDRLASE2"/>
</dbReference>
<dbReference type="PROSITE" id="PS00608">
    <property type="entry name" value="GLYCOSYL_HYDROL_F2_2"/>
    <property type="match status" value="1"/>
</dbReference>
<dbReference type="Pfam" id="PF02929">
    <property type="entry name" value="Bgal_small_N"/>
    <property type="match status" value="1"/>
</dbReference>
<name>A0A5M7AYZ3_9FLAO</name>
<dbReference type="InterPro" id="IPR036156">
    <property type="entry name" value="Beta-gal/glucu_dom_sf"/>
</dbReference>
<keyword evidence="7 12" id="KW-0378">Hydrolase</keyword>
<dbReference type="Gene3D" id="2.60.40.10">
    <property type="entry name" value="Immunoglobulins"/>
    <property type="match status" value="2"/>
</dbReference>
<dbReference type="GO" id="GO:0030246">
    <property type="term" value="F:carbohydrate binding"/>
    <property type="evidence" value="ECO:0007669"/>
    <property type="project" value="InterPro"/>
</dbReference>
<dbReference type="InterPro" id="IPR011013">
    <property type="entry name" value="Gal_mutarotase_sf_dom"/>
</dbReference>
<keyword evidence="10 12" id="KW-0326">Glycosidase</keyword>
<comment type="subunit">
    <text evidence="4">Monomer.</text>
</comment>
<dbReference type="Pfam" id="PF16353">
    <property type="entry name" value="LacZ_4"/>
    <property type="match status" value="1"/>
</dbReference>
<dbReference type="AlphaFoldDB" id="A0A5M7AYZ3"/>
<dbReference type="InterPro" id="IPR006104">
    <property type="entry name" value="Glyco_hydro_2_N"/>
</dbReference>
<sequence>MIKLYSASIFFICLLSSFSFSQSQNDWENPEIFQINQVLPHTNLMPFNTLKEALSVDKKSSSNFTNLNGVWKFNFSENLEKAPADFYKDNYNHKKWDNINVPSNWEMEGFGYAMFRNIGQPYASKPPLVPKEFNPIGSYYRTFTLPKNWKEKQHFLRFEGVQSASYVWVNGQKVGYNQGAMEPAEYDITPYLKNGKNSIAVKVLHYSDGSYLEDQDTWRLAGIFRDVYVMSTPKTHVHDYYITTDLDESYKDATLNIEAFVTNFNNENISNHAIRARLFNDKKKEILSETLNVNTGNKLANGPLKFSGSFLVNNPKKWSAEHPNLYTVTLELIDANNKVVEVFSHKTGFREVEVKNKAIYVNGMPVKLNAVNSHMMHPKTGHAMDVEIMRKDLILMKQFNVNCVRTSHYPPNVEYLDLADELGMYIIDETGDEAHSNIYLSSRLEWKEQYLDRMRKMVYRDRNHASVVIWSAGNESGPGDNICALIAEGKQIDPSRPAWMYGGNSDENPKTNPIKCEDIVGPRYVTPFTLKKRFALGDDPRPSFMDEYLSVAGNALGGLDEYWDVIYKYPRLTGGAIWDWVSPGIDSRWRTTPDASPNNVTASLMNKALLKDGKFGKALYLSGHDDWLEVYRDPALDILNDKLTLSFWVKPEQYNGDAYFITKGNYQYGILQSSDTKIQFYIHTDNIVVLEANLPNNWLGNWHQVSGIYDGENLKLYINGVEVASKAAMGNIINGPYPVNVGKSAEIIDNHLGYLTHTTIDNVRIFNKVISVEDLKSNSESLKKEASLWLDFESETDESHYYSIGLPGRTYGLVWPDRSVQPELWQLKKSPQPVEIKLVNLEAGDVEIFNRYSFTNLNSLKARWALKANGEEVESGSIKIELDPLQKKLFNIPYKTKHFKEATHYVLELSFALTEDNTWEKKGFEVAWEQFEFPFIEKKPVTLESQGVSVAENADNIVFKGADFTYTFSKENGLLSSLIFKGKEYLKQGPKFNIWRAPLANELDAWGTFTTKIGHEQDGMGQNIANGWYALGLNNLEHEVETMEIIKNKNSVGLKVAVLATTNHINNAATGFFNIFNYTISNEGEISIKTTASAEGEFTHWIPKIGLQLQLPNTFQNIKWYGRGPYETYPDRKTGAKFGSYETTVKDDYVPYIIPQDHGNKTDVYWTSISDNSGYGLLINSNETFNTSAQMYDTDNMTRAYYQRQLKDVDYVTLNLDHKTSGVGGTAISILNEYRVLPKAYEFTFYIKPFKN</sequence>
<dbReference type="InterPro" id="IPR006103">
    <property type="entry name" value="Glyco_hydro_2_cat"/>
</dbReference>
<dbReference type="InterPro" id="IPR023230">
    <property type="entry name" value="Glyco_hydro_2_CS"/>
</dbReference>
<dbReference type="GO" id="GO:0004565">
    <property type="term" value="F:beta-galactosidase activity"/>
    <property type="evidence" value="ECO:0007669"/>
    <property type="project" value="UniProtKB-EC"/>
</dbReference>
<dbReference type="SUPFAM" id="SSF49303">
    <property type="entry name" value="beta-Galactosidase/glucuronidase domain"/>
    <property type="match status" value="2"/>
</dbReference>
<evidence type="ECO:0000256" key="9">
    <source>
        <dbReference type="ARBA" id="ARBA00023157"/>
    </source>
</evidence>
<evidence type="ECO:0000256" key="8">
    <source>
        <dbReference type="ARBA" id="ARBA00022837"/>
    </source>
</evidence>
<dbReference type="InterPro" id="IPR008979">
    <property type="entry name" value="Galactose-bd-like_sf"/>
</dbReference>
<dbReference type="InterPro" id="IPR023232">
    <property type="entry name" value="Glyco_hydro_2_AS"/>
</dbReference>
<evidence type="ECO:0000259" key="14">
    <source>
        <dbReference type="SMART" id="SM00560"/>
    </source>
</evidence>
<dbReference type="Pfam" id="PF00703">
    <property type="entry name" value="Glyco_hydro_2"/>
    <property type="match status" value="1"/>
</dbReference>
<evidence type="ECO:0000256" key="5">
    <source>
        <dbReference type="ARBA" id="ARBA00012756"/>
    </source>
</evidence>
<comment type="cofactor">
    <cofactor evidence="2">
        <name>Ca(2+)</name>
        <dbReference type="ChEBI" id="CHEBI:29108"/>
    </cofactor>
</comment>
<dbReference type="Proteomes" id="UP000315145">
    <property type="component" value="Unassembled WGS sequence"/>
</dbReference>
<keyword evidence="18" id="KW-1185">Reference proteome</keyword>
<dbReference type="InterPro" id="IPR006558">
    <property type="entry name" value="LamG-like"/>
</dbReference>
<feature type="signal peptide" evidence="13">
    <location>
        <begin position="1"/>
        <end position="21"/>
    </location>
</feature>
<feature type="domain" description="Beta galactosidase small chain/" evidence="15">
    <location>
        <begin position="957"/>
        <end position="1248"/>
    </location>
</feature>
<dbReference type="SUPFAM" id="SSF51445">
    <property type="entry name" value="(Trans)glycosidases"/>
    <property type="match status" value="1"/>
</dbReference>
<dbReference type="SUPFAM" id="SSF49785">
    <property type="entry name" value="Galactose-binding domain-like"/>
    <property type="match status" value="1"/>
</dbReference>
<dbReference type="InterPro" id="IPR013320">
    <property type="entry name" value="ConA-like_dom_sf"/>
</dbReference>
<dbReference type="EMBL" id="VMBF01000010">
    <property type="protein sequence ID" value="TSJ73144.1"/>
    <property type="molecule type" value="Genomic_DNA"/>
</dbReference>
<keyword evidence="9" id="KW-1015">Disulfide bond</keyword>
<evidence type="ECO:0000256" key="7">
    <source>
        <dbReference type="ARBA" id="ARBA00022801"/>
    </source>
</evidence>
<dbReference type="InterPro" id="IPR013783">
    <property type="entry name" value="Ig-like_fold"/>
</dbReference>
<evidence type="ECO:0000256" key="2">
    <source>
        <dbReference type="ARBA" id="ARBA00001913"/>
    </source>
</evidence>
<evidence type="ECO:0000259" key="15">
    <source>
        <dbReference type="SMART" id="SM01038"/>
    </source>
</evidence>
<evidence type="ECO:0000256" key="1">
    <source>
        <dbReference type="ARBA" id="ARBA00001412"/>
    </source>
</evidence>
<dbReference type="SMART" id="SM00560">
    <property type="entry name" value="LamGL"/>
    <property type="match status" value="1"/>
</dbReference>
<comment type="caution">
    <text evidence="16">The sequence shown here is derived from an EMBL/GenBank/DDBJ whole genome shotgun (WGS) entry which is preliminary data.</text>
</comment>
<dbReference type="PROSITE" id="PS00719">
    <property type="entry name" value="GLYCOSYL_HYDROL_F2_1"/>
    <property type="match status" value="1"/>
</dbReference>
<keyword evidence="8" id="KW-0106">Calcium</keyword>